<feature type="region of interest" description="Disordered" evidence="1">
    <location>
        <begin position="485"/>
        <end position="506"/>
    </location>
</feature>
<feature type="compositionally biased region" description="Basic residues" evidence="1">
    <location>
        <begin position="194"/>
        <end position="203"/>
    </location>
</feature>
<organism evidence="2 3">
    <name type="scientific">Asterophora parasitica</name>
    <dbReference type="NCBI Taxonomy" id="117018"/>
    <lineage>
        <taxon>Eukaryota</taxon>
        <taxon>Fungi</taxon>
        <taxon>Dikarya</taxon>
        <taxon>Basidiomycota</taxon>
        <taxon>Agaricomycotina</taxon>
        <taxon>Agaricomycetes</taxon>
        <taxon>Agaricomycetidae</taxon>
        <taxon>Agaricales</taxon>
        <taxon>Tricholomatineae</taxon>
        <taxon>Lyophyllaceae</taxon>
        <taxon>Asterophora</taxon>
    </lineage>
</organism>
<dbReference type="AlphaFoldDB" id="A0A9P7KCY2"/>
<feature type="compositionally biased region" description="Low complexity" evidence="1">
    <location>
        <begin position="312"/>
        <end position="327"/>
    </location>
</feature>
<sequence length="769" mass="83613">MASVPGPVSFQFHSSSQLAVGRVQHGGGKLYGNVAKARSKDYTGRIQKGFFGRRRLDMLSKGLANRSESTEHSLRSPVGLGRGTGGSGATTISLAHARNQMGVGQEPEGPLVHTYIPGPNTPRSRNASGKQSSSGSRSSRVLEVVDTEPIFLRATLNRILAMPDLACLPGRKALTAGKRRVSRDNDEENVFGTSKRKKQRKASHFTEDTKTTRSGTRRIASDEASPLHSPEPDDVDMKPVDPRMDAYTQQPGHGCNSFVAKLENCAPSRAWRANGTTFPTDSYYTGNDWPPLKAPFSLASASHAPMQATRIPSSLPPSSDQGSSSDQNLPDAHWDDGVSGESTPARNYDDDDPDAPVSKTPPRNLHYSEDNLYEHKDPWHTIGVILGLSPMSTTHSRLGSPTSIRDTQPRRRIDTSTSNDSGIGLCLNKYYVGSSTNASVDIVSTYGNYDISPATPAEAQLQASPRSLLDNFEQVQSPFRILLESRKKNSSSSQVNSSSSASPRATNAVAPFKLNLTDYNDSDAKLFSSSNCHSDSHSELSSQIRRKYRAPSPSPGDPFMLEDVQSPFRLLLASKNQNNLPAAQPSLVENDSSLSEDYEDSILDVESGSPGSRFGLKLRGRVADTEPAVLDQFADEQQQDNDYHDDQQADDSEDDDARDLIASGGLDRRNVDPALLGDQEVDEYVEEDMLARELLASGMLWEQHLGPGPGERQNSDGAALTIQRSRTPTDAAHSALGLSEVEISGLKEVDVFQGPCLFPEDENDDEELW</sequence>
<proteinExistence type="predicted"/>
<feature type="region of interest" description="Disordered" evidence="1">
    <location>
        <begin position="176"/>
        <end position="251"/>
    </location>
</feature>
<evidence type="ECO:0000256" key="1">
    <source>
        <dbReference type="SAM" id="MobiDB-lite"/>
    </source>
</evidence>
<feature type="region of interest" description="Disordered" evidence="1">
    <location>
        <begin position="634"/>
        <end position="671"/>
    </location>
</feature>
<name>A0A9P7KCY2_9AGAR</name>
<feature type="compositionally biased region" description="Low complexity" evidence="1">
    <location>
        <begin position="490"/>
        <end position="502"/>
    </location>
</feature>
<feature type="region of interest" description="Disordered" evidence="1">
    <location>
        <begin position="303"/>
        <end position="368"/>
    </location>
</feature>
<reference evidence="2" key="2">
    <citation type="submission" date="2021-10" db="EMBL/GenBank/DDBJ databases">
        <title>Phylogenomics reveals ancestral predisposition of the termite-cultivated fungus Termitomyces towards a domesticated lifestyle.</title>
        <authorList>
            <person name="Auxier B."/>
            <person name="Grum-Grzhimaylo A."/>
            <person name="Cardenas M.E."/>
            <person name="Lodge J.D."/>
            <person name="Laessoe T."/>
            <person name="Pedersen O."/>
            <person name="Smith M.E."/>
            <person name="Kuyper T.W."/>
            <person name="Franco-Molano E.A."/>
            <person name="Baroni T.J."/>
            <person name="Aanen D.K."/>
        </authorList>
    </citation>
    <scope>NUCLEOTIDE SEQUENCE</scope>
    <source>
        <strain evidence="2">AP01</strain>
        <tissue evidence="2">Mycelium</tissue>
    </source>
</reference>
<dbReference type="OrthoDB" id="3260134at2759"/>
<comment type="caution">
    <text evidence="2">The sequence shown here is derived from an EMBL/GenBank/DDBJ whole genome shotgun (WGS) entry which is preliminary data.</text>
</comment>
<keyword evidence="3" id="KW-1185">Reference proteome</keyword>
<feature type="region of interest" description="Disordered" evidence="1">
    <location>
        <begin position="102"/>
        <end position="141"/>
    </location>
</feature>
<evidence type="ECO:0000313" key="2">
    <source>
        <dbReference type="EMBL" id="KAG5644654.1"/>
    </source>
</evidence>
<feature type="region of interest" description="Disordered" evidence="1">
    <location>
        <begin position="393"/>
        <end position="419"/>
    </location>
</feature>
<feature type="compositionally biased region" description="Acidic residues" evidence="1">
    <location>
        <begin position="648"/>
        <end position="657"/>
    </location>
</feature>
<feature type="region of interest" description="Disordered" evidence="1">
    <location>
        <begin position="528"/>
        <end position="561"/>
    </location>
</feature>
<dbReference type="Proteomes" id="UP000775547">
    <property type="component" value="Unassembled WGS sequence"/>
</dbReference>
<feature type="region of interest" description="Disordered" evidence="1">
    <location>
        <begin position="64"/>
        <end position="90"/>
    </location>
</feature>
<evidence type="ECO:0000313" key="3">
    <source>
        <dbReference type="Proteomes" id="UP000775547"/>
    </source>
</evidence>
<dbReference type="EMBL" id="JABCKV010000063">
    <property type="protein sequence ID" value="KAG5644654.1"/>
    <property type="molecule type" value="Genomic_DNA"/>
</dbReference>
<accession>A0A9P7KCY2</accession>
<feature type="compositionally biased region" description="Basic and acidic residues" evidence="1">
    <location>
        <begin position="235"/>
        <end position="244"/>
    </location>
</feature>
<feature type="compositionally biased region" description="Polar residues" evidence="1">
    <location>
        <begin position="393"/>
        <end position="406"/>
    </location>
</feature>
<feature type="compositionally biased region" description="Low complexity" evidence="1">
    <location>
        <begin position="123"/>
        <end position="139"/>
    </location>
</feature>
<reference evidence="2" key="1">
    <citation type="submission" date="2020-07" db="EMBL/GenBank/DDBJ databases">
        <authorList>
            <person name="Nieuwenhuis M."/>
            <person name="Van De Peppel L.J.J."/>
        </authorList>
    </citation>
    <scope>NUCLEOTIDE SEQUENCE</scope>
    <source>
        <strain evidence="2">AP01</strain>
        <tissue evidence="2">Mycelium</tissue>
    </source>
</reference>
<gene>
    <name evidence="2" type="ORF">DXG03_008036</name>
</gene>
<protein>
    <submittedName>
        <fullName evidence="2">Uncharacterized protein</fullName>
    </submittedName>
</protein>